<name>A0A2J6R200_HYAVF</name>
<keyword evidence="2" id="KW-0472">Membrane</keyword>
<organism evidence="3 4">
    <name type="scientific">Hyaloscypha variabilis (strain UAMH 11265 / GT02V1 / F)</name>
    <name type="common">Meliniomyces variabilis</name>
    <dbReference type="NCBI Taxonomy" id="1149755"/>
    <lineage>
        <taxon>Eukaryota</taxon>
        <taxon>Fungi</taxon>
        <taxon>Dikarya</taxon>
        <taxon>Ascomycota</taxon>
        <taxon>Pezizomycotina</taxon>
        <taxon>Leotiomycetes</taxon>
        <taxon>Helotiales</taxon>
        <taxon>Hyaloscyphaceae</taxon>
        <taxon>Hyaloscypha</taxon>
        <taxon>Hyaloscypha variabilis</taxon>
    </lineage>
</organism>
<accession>A0A2J6R200</accession>
<feature type="transmembrane region" description="Helical" evidence="2">
    <location>
        <begin position="116"/>
        <end position="137"/>
    </location>
</feature>
<evidence type="ECO:0000256" key="1">
    <source>
        <dbReference type="SAM" id="MobiDB-lite"/>
    </source>
</evidence>
<evidence type="ECO:0000313" key="3">
    <source>
        <dbReference type="EMBL" id="PMD32541.1"/>
    </source>
</evidence>
<dbReference type="Proteomes" id="UP000235786">
    <property type="component" value="Unassembled WGS sequence"/>
</dbReference>
<keyword evidence="4" id="KW-1185">Reference proteome</keyword>
<sequence length="152" mass="16273">MRPKTRRIVDTGRVEGRGLGRASQSRGEDGRGLMRLEGGSTALRVLLRLQDGEKKASSLVLFGWCRQLGGVRAWGAGGEGKTERACGQGRAEQGRRCGALDLLVNARWMNAVGLSWVFWAVCLVMGRLLDAFCLLGASGSAGSVWGLVLGRN</sequence>
<keyword evidence="2" id="KW-0812">Transmembrane</keyword>
<evidence type="ECO:0000256" key="2">
    <source>
        <dbReference type="SAM" id="Phobius"/>
    </source>
</evidence>
<keyword evidence="2" id="KW-1133">Transmembrane helix</keyword>
<dbReference type="AlphaFoldDB" id="A0A2J6R200"/>
<evidence type="ECO:0000313" key="4">
    <source>
        <dbReference type="Proteomes" id="UP000235786"/>
    </source>
</evidence>
<gene>
    <name evidence="3" type="ORF">L207DRAFT_176097</name>
</gene>
<feature type="compositionally biased region" description="Basic and acidic residues" evidence="1">
    <location>
        <begin position="7"/>
        <end position="18"/>
    </location>
</feature>
<dbReference type="EMBL" id="KZ613958">
    <property type="protein sequence ID" value="PMD32541.1"/>
    <property type="molecule type" value="Genomic_DNA"/>
</dbReference>
<protein>
    <submittedName>
        <fullName evidence="3">Uncharacterized protein</fullName>
    </submittedName>
</protein>
<reference evidence="3 4" key="1">
    <citation type="submission" date="2016-04" db="EMBL/GenBank/DDBJ databases">
        <title>A degradative enzymes factory behind the ericoid mycorrhizal symbiosis.</title>
        <authorList>
            <consortium name="DOE Joint Genome Institute"/>
            <person name="Martino E."/>
            <person name="Morin E."/>
            <person name="Grelet G."/>
            <person name="Kuo A."/>
            <person name="Kohler A."/>
            <person name="Daghino S."/>
            <person name="Barry K."/>
            <person name="Choi C."/>
            <person name="Cichocki N."/>
            <person name="Clum A."/>
            <person name="Copeland A."/>
            <person name="Hainaut M."/>
            <person name="Haridas S."/>
            <person name="Labutti K."/>
            <person name="Lindquist E."/>
            <person name="Lipzen A."/>
            <person name="Khouja H.-R."/>
            <person name="Murat C."/>
            <person name="Ohm R."/>
            <person name="Olson A."/>
            <person name="Spatafora J."/>
            <person name="Veneault-Fourrey C."/>
            <person name="Henrissat B."/>
            <person name="Grigoriev I."/>
            <person name="Martin F."/>
            <person name="Perotto S."/>
        </authorList>
    </citation>
    <scope>NUCLEOTIDE SEQUENCE [LARGE SCALE GENOMIC DNA]</scope>
    <source>
        <strain evidence="3 4">F</strain>
    </source>
</reference>
<proteinExistence type="predicted"/>
<feature type="region of interest" description="Disordered" evidence="1">
    <location>
        <begin position="1"/>
        <end position="30"/>
    </location>
</feature>